<comment type="catalytic activity">
    <reaction evidence="7">
        <text>AMP + ATP = 2 ADP</text>
        <dbReference type="Rhea" id="RHEA:12973"/>
        <dbReference type="ChEBI" id="CHEBI:30616"/>
        <dbReference type="ChEBI" id="CHEBI:456215"/>
        <dbReference type="ChEBI" id="CHEBI:456216"/>
        <dbReference type="EC" id="2.7.4.3"/>
    </reaction>
</comment>
<dbReference type="Pfam" id="PF13238">
    <property type="entry name" value="AAA_18"/>
    <property type="match status" value="1"/>
</dbReference>
<comment type="similarity">
    <text evidence="7">Belongs to the adenylate kinase family. AK6 subfamily.</text>
</comment>
<evidence type="ECO:0000256" key="1">
    <source>
        <dbReference type="ARBA" id="ARBA00022517"/>
    </source>
</evidence>
<comment type="caution">
    <text evidence="9">The sequence shown here is derived from an EMBL/GenBank/DDBJ whole genome shotgun (WGS) entry which is preliminary data.</text>
</comment>
<comment type="catalytic activity">
    <reaction evidence="7">
        <text>ATP + H2O = ADP + phosphate + H(+)</text>
        <dbReference type="Rhea" id="RHEA:13065"/>
        <dbReference type="ChEBI" id="CHEBI:15377"/>
        <dbReference type="ChEBI" id="CHEBI:15378"/>
        <dbReference type="ChEBI" id="CHEBI:30616"/>
        <dbReference type="ChEBI" id="CHEBI:43474"/>
        <dbReference type="ChEBI" id="CHEBI:456216"/>
    </reaction>
</comment>
<comment type="subcellular location">
    <subcellularLocation>
        <location evidence="7">Cytoplasm</location>
    </subcellularLocation>
    <subcellularLocation>
        <location evidence="7">Nucleus</location>
    </subcellularLocation>
</comment>
<keyword evidence="1 7" id="KW-0690">Ribosome biogenesis</keyword>
<dbReference type="HAMAP" id="MF_00039">
    <property type="entry name" value="Adenylate_kinase_AK6"/>
    <property type="match status" value="1"/>
</dbReference>
<dbReference type="AlphaFoldDB" id="A0AAN6GNL8"/>
<comment type="caution">
    <text evidence="7">Lacks conserved residue(s) required for the propagation of feature annotation.</text>
</comment>
<keyword evidence="4 7" id="KW-0547">Nucleotide-binding</keyword>
<dbReference type="PANTHER" id="PTHR12595:SF0">
    <property type="entry name" value="ADENYLATE KINASE ISOENZYME 6"/>
    <property type="match status" value="1"/>
</dbReference>
<keyword evidence="6 7" id="KW-0067">ATP-binding</keyword>
<feature type="binding site" evidence="7">
    <location>
        <position position="18"/>
    </location>
    <ligand>
        <name>ATP</name>
        <dbReference type="ChEBI" id="CHEBI:30616"/>
    </ligand>
</feature>
<evidence type="ECO:0000313" key="9">
    <source>
        <dbReference type="EMBL" id="KAK0546400.1"/>
    </source>
</evidence>
<feature type="binding site" evidence="7">
    <location>
        <position position="17"/>
    </location>
    <ligand>
        <name>ATP</name>
        <dbReference type="ChEBI" id="CHEBI:30616"/>
    </ligand>
</feature>
<comment type="function">
    <text evidence="7">Broad-specificity nucleoside monophosphate (NMP) kinase that catalyzes the reversible transfer of the terminal phosphate group between nucleoside triphosphates and monophosphates. Has also ATPase activity. Involved in the late cytoplasmic maturation steps of the 40S ribosomal particles, specifically 18S rRNA maturation. While NMP activity is not required for ribosome maturation, ATPase activity is. Associates transiently with small ribosomal subunit protein uS11. ATP hydrolysis breaks the interaction with uS11. May temporarily remove uS11 from the ribosome to enable a conformational change of the ribosomal RNA that is needed for the final maturation step of the small ribosomal subunit. Its NMP activity may have a role in nuclear energy homeostasis.</text>
</comment>
<dbReference type="PANTHER" id="PTHR12595">
    <property type="entry name" value="POS9-ACTIVATING FACTOR FAP7-RELATED"/>
    <property type="match status" value="1"/>
</dbReference>
<feature type="binding site" evidence="7">
    <location>
        <position position="157"/>
    </location>
    <ligand>
        <name>ATP</name>
        <dbReference type="ChEBI" id="CHEBI:30616"/>
    </ligand>
</feature>
<dbReference type="Gene3D" id="3.40.50.300">
    <property type="entry name" value="P-loop containing nucleotide triphosphate hydrolases"/>
    <property type="match status" value="1"/>
</dbReference>
<dbReference type="SUPFAM" id="SSF52540">
    <property type="entry name" value="P-loop containing nucleoside triphosphate hydrolases"/>
    <property type="match status" value="1"/>
</dbReference>
<evidence type="ECO:0000256" key="8">
    <source>
        <dbReference type="SAM" id="MobiDB-lite"/>
    </source>
</evidence>
<protein>
    <recommendedName>
        <fullName evidence="7">Adenylate kinase isoenzyme 6 homolog</fullName>
        <shortName evidence="7">AK6</shortName>
        <ecNumber evidence="7">2.7.4.3</ecNumber>
    </recommendedName>
    <alternativeName>
        <fullName evidence="7">Dual activity adenylate kinase/ATPase</fullName>
        <shortName evidence="7">AK/ATPase</shortName>
    </alternativeName>
</protein>
<name>A0AAN6GNL8_9BASI</name>
<feature type="compositionally biased region" description="Low complexity" evidence="8">
    <location>
        <begin position="101"/>
        <end position="113"/>
    </location>
</feature>
<feature type="region of interest" description="Disordered" evidence="8">
    <location>
        <begin position="87"/>
        <end position="113"/>
    </location>
</feature>
<proteinExistence type="inferred from homology"/>
<dbReference type="EC" id="2.7.4.3" evidence="7"/>
<keyword evidence="3 7" id="KW-0808">Transferase</keyword>
<evidence type="ECO:0000256" key="4">
    <source>
        <dbReference type="ARBA" id="ARBA00022741"/>
    </source>
</evidence>
<dbReference type="GO" id="GO:0006364">
    <property type="term" value="P:rRNA processing"/>
    <property type="evidence" value="ECO:0007669"/>
    <property type="project" value="UniProtKB-KW"/>
</dbReference>
<keyword evidence="10" id="KW-1185">Reference proteome</keyword>
<feature type="region of interest" description="NMPbind" evidence="7">
    <location>
        <begin position="52"/>
        <end position="75"/>
    </location>
</feature>
<evidence type="ECO:0000256" key="7">
    <source>
        <dbReference type="HAMAP-Rule" id="MF_03173"/>
    </source>
</evidence>
<gene>
    <name evidence="9" type="primary">FAP7</name>
    <name evidence="9" type="ORF">OC846_005294</name>
</gene>
<dbReference type="InterPro" id="IPR027417">
    <property type="entry name" value="P-loop_NTPase"/>
</dbReference>
<feature type="binding site" evidence="7">
    <location>
        <position position="15"/>
    </location>
    <ligand>
        <name>ATP</name>
        <dbReference type="ChEBI" id="CHEBI:30616"/>
    </ligand>
</feature>
<dbReference type="GO" id="GO:0016887">
    <property type="term" value="F:ATP hydrolysis activity"/>
    <property type="evidence" value="ECO:0007669"/>
    <property type="project" value="UniProtKB-UniRule"/>
</dbReference>
<dbReference type="Proteomes" id="UP001176517">
    <property type="component" value="Unassembled WGS sequence"/>
</dbReference>
<comment type="subunit">
    <text evidence="7">Interacts with small ribosomal subunit protein uS11. Not a structural component of 43S pre-ribosomes, but transiently interacts with them by binding to uS11.</text>
</comment>
<accession>A0AAN6GNL8</accession>
<dbReference type="GO" id="GO:0042274">
    <property type="term" value="P:ribosomal small subunit biogenesis"/>
    <property type="evidence" value="ECO:0007669"/>
    <property type="project" value="UniProtKB-UniRule"/>
</dbReference>
<dbReference type="GO" id="GO:0005737">
    <property type="term" value="C:cytoplasm"/>
    <property type="evidence" value="ECO:0007669"/>
    <property type="project" value="UniProtKB-SubCell"/>
</dbReference>
<evidence type="ECO:0000256" key="2">
    <source>
        <dbReference type="ARBA" id="ARBA00022552"/>
    </source>
</evidence>
<feature type="binding site" evidence="7">
    <location>
        <position position="19"/>
    </location>
    <ligand>
        <name>ATP</name>
        <dbReference type="ChEBI" id="CHEBI:30616"/>
    </ligand>
</feature>
<evidence type="ECO:0000256" key="5">
    <source>
        <dbReference type="ARBA" id="ARBA00022777"/>
    </source>
</evidence>
<keyword evidence="7" id="KW-0963">Cytoplasm</keyword>
<dbReference type="GO" id="GO:0005524">
    <property type="term" value="F:ATP binding"/>
    <property type="evidence" value="ECO:0007669"/>
    <property type="project" value="UniProtKB-KW"/>
</dbReference>
<reference evidence="9" key="1">
    <citation type="journal article" date="2023" name="PhytoFront">
        <title>Draft Genome Resources of Seven Strains of Tilletia horrida, Causal Agent of Kernel Smut of Rice.</title>
        <authorList>
            <person name="Khanal S."/>
            <person name="Antony Babu S."/>
            <person name="Zhou X.G."/>
        </authorList>
    </citation>
    <scope>NUCLEOTIDE SEQUENCE</scope>
    <source>
        <strain evidence="9">TX6</strain>
    </source>
</reference>
<feature type="region of interest" description="LID" evidence="7">
    <location>
        <begin position="156"/>
        <end position="166"/>
    </location>
</feature>
<keyword evidence="7" id="KW-0539">Nucleus</keyword>
<dbReference type="InterPro" id="IPR020618">
    <property type="entry name" value="Adenyl_kinase_AK6"/>
</dbReference>
<sequence>MVRSWPNIVFTGTPGTGKSTHAMHLLSRFPSSSSSGTSSADASSSSTLRHLDIGAFAKQHNLLDKYDDERDAHEIDEDALLDLLEPLSGGEAPEPVEEVEQGSAAQNGASAAADSDEARGGLILDWHTCDLWPERWVDLVVVFRTDHTVLWDRLEKRGYASSKVQENNQAEIMEVCLDEARSAYAAEAIVELTSDTNEQVEENVERLVSWIMQWRQERGLSSASQ</sequence>
<evidence type="ECO:0000256" key="6">
    <source>
        <dbReference type="ARBA" id="ARBA00022840"/>
    </source>
</evidence>
<evidence type="ECO:0000256" key="3">
    <source>
        <dbReference type="ARBA" id="ARBA00022679"/>
    </source>
</evidence>
<dbReference type="EMBL" id="JAPDMZ010000194">
    <property type="protein sequence ID" value="KAK0546400.1"/>
    <property type="molecule type" value="Genomic_DNA"/>
</dbReference>
<dbReference type="GO" id="GO:0004017">
    <property type="term" value="F:AMP kinase activity"/>
    <property type="evidence" value="ECO:0007669"/>
    <property type="project" value="UniProtKB-UniRule"/>
</dbReference>
<dbReference type="GO" id="GO:0005634">
    <property type="term" value="C:nucleus"/>
    <property type="evidence" value="ECO:0007669"/>
    <property type="project" value="UniProtKB-SubCell"/>
</dbReference>
<keyword evidence="2 7" id="KW-0698">rRNA processing</keyword>
<keyword evidence="5 7" id="KW-0418">Kinase</keyword>
<organism evidence="9 10">
    <name type="scientific">Tilletia horrida</name>
    <dbReference type="NCBI Taxonomy" id="155126"/>
    <lineage>
        <taxon>Eukaryota</taxon>
        <taxon>Fungi</taxon>
        <taxon>Dikarya</taxon>
        <taxon>Basidiomycota</taxon>
        <taxon>Ustilaginomycotina</taxon>
        <taxon>Exobasidiomycetes</taxon>
        <taxon>Tilletiales</taxon>
        <taxon>Tilletiaceae</taxon>
        <taxon>Tilletia</taxon>
    </lineage>
</organism>
<feature type="binding site" evidence="7">
    <location>
        <position position="20"/>
    </location>
    <ligand>
        <name>ATP</name>
        <dbReference type="ChEBI" id="CHEBI:30616"/>
    </ligand>
</feature>
<evidence type="ECO:0000313" key="10">
    <source>
        <dbReference type="Proteomes" id="UP001176517"/>
    </source>
</evidence>